<dbReference type="AlphaFoldDB" id="A0A1E3PK34"/>
<reference evidence="7 8" key="1">
    <citation type="journal article" date="2016" name="Proc. Natl. Acad. Sci. U.S.A.">
        <title>Comparative genomics of biotechnologically important yeasts.</title>
        <authorList>
            <person name="Riley R."/>
            <person name="Haridas S."/>
            <person name="Wolfe K.H."/>
            <person name="Lopes M.R."/>
            <person name="Hittinger C.T."/>
            <person name="Goeker M."/>
            <person name="Salamov A.A."/>
            <person name="Wisecaver J.H."/>
            <person name="Long T.M."/>
            <person name="Calvey C.H."/>
            <person name="Aerts A.L."/>
            <person name="Barry K.W."/>
            <person name="Choi C."/>
            <person name="Clum A."/>
            <person name="Coughlan A.Y."/>
            <person name="Deshpande S."/>
            <person name="Douglass A.P."/>
            <person name="Hanson S.J."/>
            <person name="Klenk H.-P."/>
            <person name="LaButti K.M."/>
            <person name="Lapidus A."/>
            <person name="Lindquist E.A."/>
            <person name="Lipzen A.M."/>
            <person name="Meier-Kolthoff J.P."/>
            <person name="Ohm R.A."/>
            <person name="Otillar R.P."/>
            <person name="Pangilinan J.L."/>
            <person name="Peng Y."/>
            <person name="Rokas A."/>
            <person name="Rosa C.A."/>
            <person name="Scheuner C."/>
            <person name="Sibirny A.A."/>
            <person name="Slot J.C."/>
            <person name="Stielow J.B."/>
            <person name="Sun H."/>
            <person name="Kurtzman C.P."/>
            <person name="Blackwell M."/>
            <person name="Grigoriev I.V."/>
            <person name="Jeffries T.W."/>
        </authorList>
    </citation>
    <scope>NUCLEOTIDE SEQUENCE [LARGE SCALE GENOMIC DNA]</scope>
    <source>
        <strain evidence="7 8">DSM 6958</strain>
    </source>
</reference>
<dbReference type="Proteomes" id="UP000095009">
    <property type="component" value="Unassembled WGS sequence"/>
</dbReference>
<keyword evidence="5" id="KW-0472">Membrane</keyword>
<organism evidence="7 8">
    <name type="scientific">Nadsonia fulvescens var. elongata DSM 6958</name>
    <dbReference type="NCBI Taxonomy" id="857566"/>
    <lineage>
        <taxon>Eukaryota</taxon>
        <taxon>Fungi</taxon>
        <taxon>Dikarya</taxon>
        <taxon>Ascomycota</taxon>
        <taxon>Saccharomycotina</taxon>
        <taxon>Dipodascomycetes</taxon>
        <taxon>Dipodascales</taxon>
        <taxon>Dipodascales incertae sedis</taxon>
        <taxon>Nadsonia</taxon>
    </lineage>
</organism>
<keyword evidence="4" id="KW-0812">Transmembrane</keyword>
<dbReference type="PANTHER" id="PTHR12815:SF18">
    <property type="entry name" value="SORTING AND ASSEMBLY MACHINERY COMPONENT 50 HOMOLOG"/>
    <property type="match status" value="1"/>
</dbReference>
<dbReference type="EMBL" id="KV454409">
    <property type="protein sequence ID" value="ODQ65789.1"/>
    <property type="molecule type" value="Genomic_DNA"/>
</dbReference>
<dbReference type="InterPro" id="IPR039910">
    <property type="entry name" value="D15-like"/>
</dbReference>
<accession>A0A1E3PK34</accession>
<evidence type="ECO:0000256" key="2">
    <source>
        <dbReference type="ARBA" id="ARBA00010913"/>
    </source>
</evidence>
<dbReference type="InterPro" id="IPR000184">
    <property type="entry name" value="Bac_surfAg_D15"/>
</dbReference>
<evidence type="ECO:0000256" key="4">
    <source>
        <dbReference type="ARBA" id="ARBA00022692"/>
    </source>
</evidence>
<keyword evidence="3" id="KW-1134">Transmembrane beta strand</keyword>
<keyword evidence="8" id="KW-1185">Reference proteome</keyword>
<dbReference type="PANTHER" id="PTHR12815">
    <property type="entry name" value="SORTING AND ASSEMBLY MACHINERY SAMM50 PROTEIN FAMILY MEMBER"/>
    <property type="match status" value="1"/>
</dbReference>
<evidence type="ECO:0000313" key="8">
    <source>
        <dbReference type="Proteomes" id="UP000095009"/>
    </source>
</evidence>
<evidence type="ECO:0000256" key="3">
    <source>
        <dbReference type="ARBA" id="ARBA00022452"/>
    </source>
</evidence>
<feature type="domain" description="Bacterial surface antigen (D15)" evidence="6">
    <location>
        <begin position="153"/>
        <end position="473"/>
    </location>
</feature>
<protein>
    <recommendedName>
        <fullName evidence="6">Bacterial surface antigen (D15) domain-containing protein</fullName>
    </recommendedName>
</protein>
<evidence type="ECO:0000256" key="5">
    <source>
        <dbReference type="ARBA" id="ARBA00023136"/>
    </source>
</evidence>
<comment type="similarity">
    <text evidence="2">Belongs to the SAM50/omp85 family.</text>
</comment>
<comment type="subcellular location">
    <subcellularLocation>
        <location evidence="1">Mitochondrion outer membrane</location>
        <topology evidence="1">Multi-pass membrane protein</topology>
    </subcellularLocation>
</comment>
<dbReference type="Gene3D" id="2.40.160.50">
    <property type="entry name" value="membrane protein fhac: a member of the omp85/tpsb transporter family"/>
    <property type="match status" value="1"/>
</dbReference>
<evidence type="ECO:0000313" key="7">
    <source>
        <dbReference type="EMBL" id="ODQ65789.1"/>
    </source>
</evidence>
<sequence>MKQQVERQEQITAYMSGLLERNSTRPVKVIGVKVNGGLSTRDDFLKAQLAPILGLDQKDDVNNKIPVKPPVKTLRELVDAIDSAASNLRSFPGVFDSITYTLSTPGQYPPLSSTPMPIEIILNLRQGKRFTAKTGTDLGNGEGSGYINATFRNIFGGAETLTFDTSSGTRTKSSFLLNYSMPMNNSRIWRSELLAFSQNRDVPWSSHSQSLRGISAKLRGIASLRSTHEFGFDSVWRTVRDVSTTASDSIRAYAGDNFKSSIYHTWTFDTRDDHLLPQSGFYFKSVNELAGILPGVSPYVKMTLESQYATTIFPGLTLNIGARGGILKMGFDPNGDGTTRALSHIMDRFFLGGPNDVRSFYQNALGPRQGLDSLGGEAFLATGLTVLSKIPKVPESWPLRLQAFVNGGSLVALNQGSDITLTQMFKNQSVSTGFGIVYRHPVARFELNFGLPLIKREGEGSRKGISFGVGLSFL</sequence>
<evidence type="ECO:0000259" key="6">
    <source>
        <dbReference type="Pfam" id="PF01103"/>
    </source>
</evidence>
<dbReference type="GO" id="GO:0045040">
    <property type="term" value="P:protein insertion into mitochondrial outer membrane"/>
    <property type="evidence" value="ECO:0007669"/>
    <property type="project" value="TreeGrafter"/>
</dbReference>
<dbReference type="STRING" id="857566.A0A1E3PK34"/>
<gene>
    <name evidence="7" type="ORF">NADFUDRAFT_34178</name>
</gene>
<proteinExistence type="inferred from homology"/>
<dbReference type="OrthoDB" id="1724197at2759"/>
<evidence type="ECO:0000256" key="1">
    <source>
        <dbReference type="ARBA" id="ARBA00004374"/>
    </source>
</evidence>
<name>A0A1E3PK34_9ASCO</name>
<dbReference type="GO" id="GO:0005741">
    <property type="term" value="C:mitochondrial outer membrane"/>
    <property type="evidence" value="ECO:0007669"/>
    <property type="project" value="UniProtKB-SubCell"/>
</dbReference>
<dbReference type="Pfam" id="PF01103">
    <property type="entry name" value="Omp85"/>
    <property type="match status" value="1"/>
</dbReference>